<protein>
    <submittedName>
        <fullName evidence="2">Unannotated protein</fullName>
    </submittedName>
</protein>
<proteinExistence type="predicted"/>
<name>A0A6J6F836_9ZZZZ</name>
<dbReference type="EMBL" id="CAEZUE010000004">
    <property type="protein sequence ID" value="CAB4583705.1"/>
    <property type="molecule type" value="Genomic_DNA"/>
</dbReference>
<sequence>MYHHSMKILTFILGSTVVLALLTGCTGSDPMDSAAPEPEPTAATGTPEPELPSWSIPVSCAVPSVIGVIESLGFPGVTDVTPPWTPAAGTDLAAALNGGGIACGYGIPDTDSGVTVYWVPDADAVFDATATVVWEVEGVNTVDLDLSRDEVTAYFQYVEMDSENIYPHWEVNVLFEGGLWLHVATSSWIEPNDGNSVIEAMLDIAQS</sequence>
<feature type="compositionally biased region" description="Low complexity" evidence="1">
    <location>
        <begin position="34"/>
        <end position="48"/>
    </location>
</feature>
<evidence type="ECO:0000313" key="2">
    <source>
        <dbReference type="EMBL" id="CAB4583705.1"/>
    </source>
</evidence>
<dbReference type="PROSITE" id="PS51257">
    <property type="entry name" value="PROKAR_LIPOPROTEIN"/>
    <property type="match status" value="1"/>
</dbReference>
<feature type="region of interest" description="Disordered" evidence="1">
    <location>
        <begin position="30"/>
        <end position="50"/>
    </location>
</feature>
<gene>
    <name evidence="2" type="ORF">UFOPK1788_00062</name>
</gene>
<evidence type="ECO:0000256" key="1">
    <source>
        <dbReference type="SAM" id="MobiDB-lite"/>
    </source>
</evidence>
<reference evidence="2" key="1">
    <citation type="submission" date="2020-05" db="EMBL/GenBank/DDBJ databases">
        <authorList>
            <person name="Chiriac C."/>
            <person name="Salcher M."/>
            <person name="Ghai R."/>
            <person name="Kavagutti S V."/>
        </authorList>
    </citation>
    <scope>NUCLEOTIDE SEQUENCE</scope>
</reference>
<organism evidence="2">
    <name type="scientific">freshwater metagenome</name>
    <dbReference type="NCBI Taxonomy" id="449393"/>
    <lineage>
        <taxon>unclassified sequences</taxon>
        <taxon>metagenomes</taxon>
        <taxon>ecological metagenomes</taxon>
    </lineage>
</organism>
<dbReference type="AlphaFoldDB" id="A0A6J6F836"/>
<accession>A0A6J6F836</accession>